<protein>
    <submittedName>
        <fullName evidence="1">Uncharacterized protein</fullName>
    </submittedName>
</protein>
<dbReference type="AlphaFoldDB" id="A0A834ME60"/>
<organism evidence="1 2">
    <name type="scientific">Rhynchophorus ferrugineus</name>
    <name type="common">Red palm weevil</name>
    <name type="synonym">Curculio ferrugineus</name>
    <dbReference type="NCBI Taxonomy" id="354439"/>
    <lineage>
        <taxon>Eukaryota</taxon>
        <taxon>Metazoa</taxon>
        <taxon>Ecdysozoa</taxon>
        <taxon>Arthropoda</taxon>
        <taxon>Hexapoda</taxon>
        <taxon>Insecta</taxon>
        <taxon>Pterygota</taxon>
        <taxon>Neoptera</taxon>
        <taxon>Endopterygota</taxon>
        <taxon>Coleoptera</taxon>
        <taxon>Polyphaga</taxon>
        <taxon>Cucujiformia</taxon>
        <taxon>Curculionidae</taxon>
        <taxon>Dryophthorinae</taxon>
        <taxon>Rhynchophorus</taxon>
    </lineage>
</organism>
<dbReference type="Proteomes" id="UP000625711">
    <property type="component" value="Unassembled WGS sequence"/>
</dbReference>
<dbReference type="EMBL" id="JAACXV010000291">
    <property type="protein sequence ID" value="KAF7280498.1"/>
    <property type="molecule type" value="Genomic_DNA"/>
</dbReference>
<evidence type="ECO:0000313" key="2">
    <source>
        <dbReference type="Proteomes" id="UP000625711"/>
    </source>
</evidence>
<reference evidence="1" key="1">
    <citation type="submission" date="2020-08" db="EMBL/GenBank/DDBJ databases">
        <title>Genome sequencing and assembly of the red palm weevil Rhynchophorus ferrugineus.</title>
        <authorList>
            <person name="Dias G.B."/>
            <person name="Bergman C.M."/>
            <person name="Manee M."/>
        </authorList>
    </citation>
    <scope>NUCLEOTIDE SEQUENCE</scope>
    <source>
        <strain evidence="1">AA-2017</strain>
        <tissue evidence="1">Whole larva</tissue>
    </source>
</reference>
<gene>
    <name evidence="1" type="ORF">GWI33_005837</name>
</gene>
<keyword evidence="2" id="KW-1185">Reference proteome</keyword>
<comment type="caution">
    <text evidence="1">The sequence shown here is derived from an EMBL/GenBank/DDBJ whole genome shotgun (WGS) entry which is preliminary data.</text>
</comment>
<evidence type="ECO:0000313" key="1">
    <source>
        <dbReference type="EMBL" id="KAF7280498.1"/>
    </source>
</evidence>
<proteinExistence type="predicted"/>
<name>A0A834ME60_RHYFE</name>
<sequence>MNKPPRNESWKGRETFSRGIPIQICWKLEPPNKLKWIEWQDATSFIQLTVVFARNCHERKLKINCEQQELNHELVSVNKSSVG</sequence>
<accession>A0A834ME60</accession>